<organism evidence="9 10">
    <name type="scientific">Apiospora kogelbergensis</name>
    <dbReference type="NCBI Taxonomy" id="1337665"/>
    <lineage>
        <taxon>Eukaryota</taxon>
        <taxon>Fungi</taxon>
        <taxon>Dikarya</taxon>
        <taxon>Ascomycota</taxon>
        <taxon>Pezizomycotina</taxon>
        <taxon>Sordariomycetes</taxon>
        <taxon>Xylariomycetidae</taxon>
        <taxon>Amphisphaeriales</taxon>
        <taxon>Apiosporaceae</taxon>
        <taxon>Apiospora</taxon>
    </lineage>
</organism>
<evidence type="ECO:0000313" key="9">
    <source>
        <dbReference type="EMBL" id="KAK8129423.1"/>
    </source>
</evidence>
<evidence type="ECO:0000256" key="2">
    <source>
        <dbReference type="ARBA" id="ARBA00010617"/>
    </source>
</evidence>
<dbReference type="PRINTS" id="PR00463">
    <property type="entry name" value="EP450I"/>
</dbReference>
<dbReference type="PROSITE" id="PS00086">
    <property type="entry name" value="CYTOCHROME_P450"/>
    <property type="match status" value="1"/>
</dbReference>
<dbReference type="GO" id="GO:0004497">
    <property type="term" value="F:monooxygenase activity"/>
    <property type="evidence" value="ECO:0007669"/>
    <property type="project" value="UniProtKB-KW"/>
</dbReference>
<dbReference type="GO" id="GO:0005506">
    <property type="term" value="F:iron ion binding"/>
    <property type="evidence" value="ECO:0007669"/>
    <property type="project" value="InterPro"/>
</dbReference>
<name>A0AAW0R6M9_9PEZI</name>
<evidence type="ECO:0000256" key="1">
    <source>
        <dbReference type="ARBA" id="ARBA00001971"/>
    </source>
</evidence>
<dbReference type="InterPro" id="IPR017972">
    <property type="entry name" value="Cyt_P450_CS"/>
</dbReference>
<reference evidence="9 10" key="1">
    <citation type="submission" date="2023-01" db="EMBL/GenBank/DDBJ databases">
        <title>Analysis of 21 Apiospora genomes using comparative genomics revels a genus with tremendous synthesis potential of carbohydrate active enzymes and secondary metabolites.</title>
        <authorList>
            <person name="Sorensen T."/>
        </authorList>
    </citation>
    <scope>NUCLEOTIDE SEQUENCE [LARGE SCALE GENOMIC DNA]</scope>
    <source>
        <strain evidence="9 10">CBS 117206</strain>
    </source>
</reference>
<evidence type="ECO:0000256" key="6">
    <source>
        <dbReference type="ARBA" id="ARBA00023033"/>
    </source>
</evidence>
<dbReference type="PANTHER" id="PTHR24287">
    <property type="entry name" value="P450, PUTATIVE (EUROFUNG)-RELATED"/>
    <property type="match status" value="1"/>
</dbReference>
<gene>
    <name evidence="9" type="ORF">PG999_001803</name>
</gene>
<sequence>MGYVLNTALLGLVILVFLLFRRQRLRQASVQSHGCEPAISHPTKEPFFGSDFQRSMYGHVPFLYRLHEQYGTTFEVRSWVSLPVVCTIATDNIKCVNTSKDFGVEPMRLPGLEYFCGQGFITTDGDTWYHSRKLLKPSFDISNISDLQFLKREVDRLVEDLPGDSSTVDLQPLLYVMFLNSALHFVLGVDPSSQPSSAPLTADEFVKSFHDALFYSMVRVVLGPVWKLLPQSKYKKTCSTAHSFVDYHIGQANEEDGTTKGKSLIRALNSQTNDPTFIRSQVIQAMMAAQDTTSELLTNALFLLARHPKYWAQLRLEFVGKQESDLLAGTLLESKLTQNILHETLRIHPIFPLLGRVALRDTQLPVGGGPHHDRPMFIPEGTTLVMGYYALHRNPEVFGSDIEVFRPERWDSIKPKQWEFLGFGSGHRACLGQQKALIEASYALARLSQAIEELTSADSGDWKGEMKLTCKSANGCKVKIN</sequence>
<proteinExistence type="inferred from homology"/>
<comment type="caution">
    <text evidence="9">The sequence shown here is derived from an EMBL/GenBank/DDBJ whole genome shotgun (WGS) entry which is preliminary data.</text>
</comment>
<evidence type="ECO:0000256" key="4">
    <source>
        <dbReference type="ARBA" id="ARBA00023002"/>
    </source>
</evidence>
<dbReference type="AlphaFoldDB" id="A0AAW0R6M9"/>
<keyword evidence="6 8" id="KW-0503">Monooxygenase</keyword>
<evidence type="ECO:0000313" key="10">
    <source>
        <dbReference type="Proteomes" id="UP001392437"/>
    </source>
</evidence>
<dbReference type="GO" id="GO:0016705">
    <property type="term" value="F:oxidoreductase activity, acting on paired donors, with incorporation or reduction of molecular oxygen"/>
    <property type="evidence" value="ECO:0007669"/>
    <property type="project" value="InterPro"/>
</dbReference>
<keyword evidence="10" id="KW-1185">Reference proteome</keyword>
<keyword evidence="4 8" id="KW-0560">Oxidoreductase</keyword>
<dbReference type="PRINTS" id="PR00385">
    <property type="entry name" value="P450"/>
</dbReference>
<keyword evidence="3 7" id="KW-0479">Metal-binding</keyword>
<accession>A0AAW0R6M9</accession>
<comment type="cofactor">
    <cofactor evidence="1 7">
        <name>heme</name>
        <dbReference type="ChEBI" id="CHEBI:30413"/>
    </cofactor>
</comment>
<dbReference type="InterPro" id="IPR002401">
    <property type="entry name" value="Cyt_P450_E_grp-I"/>
</dbReference>
<dbReference type="InterPro" id="IPR001128">
    <property type="entry name" value="Cyt_P450"/>
</dbReference>
<dbReference type="GO" id="GO:0020037">
    <property type="term" value="F:heme binding"/>
    <property type="evidence" value="ECO:0007669"/>
    <property type="project" value="InterPro"/>
</dbReference>
<evidence type="ECO:0000256" key="8">
    <source>
        <dbReference type="RuleBase" id="RU000461"/>
    </source>
</evidence>
<evidence type="ECO:0000256" key="3">
    <source>
        <dbReference type="ARBA" id="ARBA00022723"/>
    </source>
</evidence>
<dbReference type="SUPFAM" id="SSF48264">
    <property type="entry name" value="Cytochrome P450"/>
    <property type="match status" value="1"/>
</dbReference>
<evidence type="ECO:0000256" key="7">
    <source>
        <dbReference type="PIRSR" id="PIRSR602401-1"/>
    </source>
</evidence>
<comment type="similarity">
    <text evidence="2 8">Belongs to the cytochrome P450 family.</text>
</comment>
<dbReference type="InterPro" id="IPR036396">
    <property type="entry name" value="Cyt_P450_sf"/>
</dbReference>
<evidence type="ECO:0008006" key="11">
    <source>
        <dbReference type="Google" id="ProtNLM"/>
    </source>
</evidence>
<feature type="binding site" description="axial binding residue" evidence="7">
    <location>
        <position position="430"/>
    </location>
    <ligand>
        <name>heme</name>
        <dbReference type="ChEBI" id="CHEBI:30413"/>
    </ligand>
    <ligandPart>
        <name>Fe</name>
        <dbReference type="ChEBI" id="CHEBI:18248"/>
    </ligandPart>
</feature>
<dbReference type="EMBL" id="JAQQWP010000002">
    <property type="protein sequence ID" value="KAK8129423.1"/>
    <property type="molecule type" value="Genomic_DNA"/>
</dbReference>
<dbReference type="Proteomes" id="UP001392437">
    <property type="component" value="Unassembled WGS sequence"/>
</dbReference>
<dbReference type="Gene3D" id="1.10.630.10">
    <property type="entry name" value="Cytochrome P450"/>
    <property type="match status" value="1"/>
</dbReference>
<dbReference type="InterPro" id="IPR047146">
    <property type="entry name" value="Cyt_P450_E_CYP52_fungi"/>
</dbReference>
<evidence type="ECO:0000256" key="5">
    <source>
        <dbReference type="ARBA" id="ARBA00023004"/>
    </source>
</evidence>
<protein>
    <recommendedName>
        <fullName evidence="11">Cytochrome P450</fullName>
    </recommendedName>
</protein>
<keyword evidence="7 8" id="KW-0349">Heme</keyword>
<dbReference type="PANTHER" id="PTHR24287:SF17">
    <property type="entry name" value="P450, PUTATIVE (EUROFUNG)-RELATED"/>
    <property type="match status" value="1"/>
</dbReference>
<keyword evidence="5 7" id="KW-0408">Iron</keyword>
<dbReference type="Pfam" id="PF00067">
    <property type="entry name" value="p450"/>
    <property type="match status" value="1"/>
</dbReference>